<keyword evidence="3" id="KW-1185">Reference proteome</keyword>
<name>A0A4Z2HBK6_9TELE</name>
<protein>
    <submittedName>
        <fullName evidence="2">Uncharacterized protein</fullName>
    </submittedName>
</protein>
<feature type="region of interest" description="Disordered" evidence="1">
    <location>
        <begin position="48"/>
        <end position="67"/>
    </location>
</feature>
<evidence type="ECO:0000256" key="1">
    <source>
        <dbReference type="SAM" id="MobiDB-lite"/>
    </source>
</evidence>
<gene>
    <name evidence="2" type="ORF">EYF80_026862</name>
</gene>
<proteinExistence type="predicted"/>
<reference evidence="2 3" key="1">
    <citation type="submission" date="2019-03" db="EMBL/GenBank/DDBJ databases">
        <title>First draft genome of Liparis tanakae, snailfish: a comprehensive survey of snailfish specific genes.</title>
        <authorList>
            <person name="Kim W."/>
            <person name="Song I."/>
            <person name="Jeong J.-H."/>
            <person name="Kim D."/>
            <person name="Kim S."/>
            <person name="Ryu S."/>
            <person name="Song J.Y."/>
            <person name="Lee S.K."/>
        </authorList>
    </citation>
    <scope>NUCLEOTIDE SEQUENCE [LARGE SCALE GENOMIC DNA]</scope>
    <source>
        <tissue evidence="2">Muscle</tissue>
    </source>
</reference>
<dbReference type="Proteomes" id="UP000314294">
    <property type="component" value="Unassembled WGS sequence"/>
</dbReference>
<accession>A0A4Z2HBK6</accession>
<evidence type="ECO:0000313" key="2">
    <source>
        <dbReference type="EMBL" id="TNN62910.1"/>
    </source>
</evidence>
<sequence length="67" mass="7481">MLVLKRPTPPCNHSVMERKGSLDRYLLYSAPGVIITVLMKIIRENRGANKSVRSTSRYSQHALGDPG</sequence>
<evidence type="ECO:0000313" key="3">
    <source>
        <dbReference type="Proteomes" id="UP000314294"/>
    </source>
</evidence>
<dbReference type="AlphaFoldDB" id="A0A4Z2HBK6"/>
<organism evidence="2 3">
    <name type="scientific">Liparis tanakae</name>
    <name type="common">Tanaka's snailfish</name>
    <dbReference type="NCBI Taxonomy" id="230148"/>
    <lineage>
        <taxon>Eukaryota</taxon>
        <taxon>Metazoa</taxon>
        <taxon>Chordata</taxon>
        <taxon>Craniata</taxon>
        <taxon>Vertebrata</taxon>
        <taxon>Euteleostomi</taxon>
        <taxon>Actinopterygii</taxon>
        <taxon>Neopterygii</taxon>
        <taxon>Teleostei</taxon>
        <taxon>Neoteleostei</taxon>
        <taxon>Acanthomorphata</taxon>
        <taxon>Eupercaria</taxon>
        <taxon>Perciformes</taxon>
        <taxon>Cottioidei</taxon>
        <taxon>Cottales</taxon>
        <taxon>Liparidae</taxon>
        <taxon>Liparis</taxon>
    </lineage>
</organism>
<dbReference type="EMBL" id="SRLO01000284">
    <property type="protein sequence ID" value="TNN62910.1"/>
    <property type="molecule type" value="Genomic_DNA"/>
</dbReference>
<comment type="caution">
    <text evidence="2">The sequence shown here is derived from an EMBL/GenBank/DDBJ whole genome shotgun (WGS) entry which is preliminary data.</text>
</comment>